<evidence type="ECO:0000256" key="1">
    <source>
        <dbReference type="SAM" id="Phobius"/>
    </source>
</evidence>
<name>R4UXF0_COPFO</name>
<keyword evidence="1" id="KW-1133">Transmembrane helix</keyword>
<keyword evidence="1" id="KW-0472">Membrane</keyword>
<reference evidence="2" key="1">
    <citation type="submission" date="2013-03" db="EMBL/GenBank/DDBJ databases">
        <title>Immune-Related transcriptome of Coptotermes formosanus Shiraki workers: the defense mechanism.</title>
        <authorList>
            <person name="Hussain A."/>
            <person name="Li Y.F."/>
            <person name="Wen S.Y."/>
        </authorList>
    </citation>
    <scope>NUCLEOTIDE SEQUENCE</scope>
</reference>
<sequence>MINSNLIFLHNEKSVSKISKCKFNNISNVNQPLIYLTNDKTVFDNNCIFACKHPVSWLVVENQMKRMTNKPFHNFGHILVPRKLKKCASETKFDKIKQEKSIEQSSTVSSSMKMITKLLLTSFTQFSLYIKLAKRASLSSGKTFSPQKLLGKNYAFNNADSTIFLPKLAPKADSDSGSSKSAFDWHCIVLIILSIIIIVIIVLIVLLFLKIKGGGGGGGLHPNDDRASVNTGLNDQGLTGVVPDDVADVIPF</sequence>
<proteinExistence type="evidence at transcript level"/>
<dbReference type="AlphaFoldDB" id="R4UXF0"/>
<feature type="transmembrane region" description="Helical" evidence="1">
    <location>
        <begin position="188"/>
        <end position="209"/>
    </location>
</feature>
<accession>R4UXF0</accession>
<organism evidence="2">
    <name type="scientific">Coptotermes formosanus</name>
    <name type="common">Formosan subterranean termite</name>
    <dbReference type="NCBI Taxonomy" id="36987"/>
    <lineage>
        <taxon>Eukaryota</taxon>
        <taxon>Metazoa</taxon>
        <taxon>Ecdysozoa</taxon>
        <taxon>Arthropoda</taxon>
        <taxon>Hexapoda</taxon>
        <taxon>Insecta</taxon>
        <taxon>Pterygota</taxon>
        <taxon>Neoptera</taxon>
        <taxon>Polyneoptera</taxon>
        <taxon>Dictyoptera</taxon>
        <taxon>Blattodea</taxon>
        <taxon>Blattoidea</taxon>
        <taxon>Termitoidae</taxon>
        <taxon>Rhinotermitidae</taxon>
        <taxon>Coptotermes</taxon>
    </lineage>
</organism>
<dbReference type="EMBL" id="KC741157">
    <property type="protein sequence ID" value="AGM32981.1"/>
    <property type="molecule type" value="mRNA"/>
</dbReference>
<evidence type="ECO:0000313" key="2">
    <source>
        <dbReference type="EMBL" id="AGM32981.1"/>
    </source>
</evidence>
<protein>
    <submittedName>
        <fullName evidence="2">Uncharacterized protein</fullName>
    </submittedName>
</protein>
<keyword evidence="1" id="KW-0812">Transmembrane</keyword>